<evidence type="ECO:0000313" key="2">
    <source>
        <dbReference type="EMBL" id="QRC98276.1"/>
    </source>
</evidence>
<feature type="region of interest" description="Disordered" evidence="1">
    <location>
        <begin position="121"/>
        <end position="184"/>
    </location>
</feature>
<dbReference type="VEuPathDB" id="FungiDB:JI435_043540"/>
<accession>A0A7U2F408</accession>
<protein>
    <submittedName>
        <fullName evidence="2">Uncharacterized protein</fullName>
    </submittedName>
</protein>
<dbReference type="Proteomes" id="UP000663193">
    <property type="component" value="Chromosome 8"/>
</dbReference>
<dbReference type="AlphaFoldDB" id="A0A7U2F408"/>
<proteinExistence type="predicted"/>
<evidence type="ECO:0000256" key="1">
    <source>
        <dbReference type="SAM" id="MobiDB-lite"/>
    </source>
</evidence>
<dbReference type="EMBL" id="CP069030">
    <property type="protein sequence ID" value="QRC98276.1"/>
    <property type="molecule type" value="Genomic_DNA"/>
</dbReference>
<sequence length="303" mass="34185">MSEHISSKAALTVRNRYGSPLLSLPGEIRNHIYDFVFKTSSTISSIQKNSSAKSPTSPQTIAIYKEAHILPFTLPTLKFGSVHDFMRFHAGLTYVQRSAIKRVRFEIQGANPDIAHVDHQALRGSDGSPAPRRAGNANEVKKHDDRKKQSASKMERQVTKAQKTAAKKAKKGKGKGKGNFKGEGNTLQELDEEETAIVHKGAKRSQRSISLLLPCLEQVEVVYKHYGAKWYGLSETDQSDERIKQYADEEWKTTNRELFEKWLEGDASEKTRVVYFPWAWDRESAPLESFARDYDGLLAEDDA</sequence>
<dbReference type="PANTHER" id="PTHR38790">
    <property type="entry name" value="2EXR DOMAIN-CONTAINING PROTEIN-RELATED"/>
    <property type="match status" value="1"/>
</dbReference>
<feature type="compositionally biased region" description="Basic and acidic residues" evidence="1">
    <location>
        <begin position="139"/>
        <end position="158"/>
    </location>
</feature>
<name>A0A7U2F408_PHANO</name>
<keyword evidence="3" id="KW-1185">Reference proteome</keyword>
<reference evidence="3" key="1">
    <citation type="journal article" date="2021" name="BMC Genomics">
        <title>Chromosome-level genome assembly and manually-curated proteome of model necrotroph Parastagonospora nodorum Sn15 reveals a genome-wide trove of candidate effector homologs, and redundancy of virulence-related functions within an accessory chromosome.</title>
        <authorList>
            <person name="Bertazzoni S."/>
            <person name="Jones D.A.B."/>
            <person name="Phan H.T."/>
            <person name="Tan K.-C."/>
            <person name="Hane J.K."/>
        </authorList>
    </citation>
    <scope>NUCLEOTIDE SEQUENCE [LARGE SCALE GENOMIC DNA]</scope>
    <source>
        <strain evidence="3">SN15 / ATCC MYA-4574 / FGSC 10173)</strain>
    </source>
</reference>
<dbReference type="OrthoDB" id="5413827at2759"/>
<organism evidence="2 3">
    <name type="scientific">Phaeosphaeria nodorum (strain SN15 / ATCC MYA-4574 / FGSC 10173)</name>
    <name type="common">Glume blotch fungus</name>
    <name type="synonym">Parastagonospora nodorum</name>
    <dbReference type="NCBI Taxonomy" id="321614"/>
    <lineage>
        <taxon>Eukaryota</taxon>
        <taxon>Fungi</taxon>
        <taxon>Dikarya</taxon>
        <taxon>Ascomycota</taxon>
        <taxon>Pezizomycotina</taxon>
        <taxon>Dothideomycetes</taxon>
        <taxon>Pleosporomycetidae</taxon>
        <taxon>Pleosporales</taxon>
        <taxon>Pleosporineae</taxon>
        <taxon>Phaeosphaeriaceae</taxon>
        <taxon>Parastagonospora</taxon>
    </lineage>
</organism>
<gene>
    <name evidence="2" type="ORF">JI435_043540</name>
</gene>
<dbReference type="PANTHER" id="PTHR38790:SF4">
    <property type="entry name" value="2EXR DOMAIN-CONTAINING PROTEIN"/>
    <property type="match status" value="1"/>
</dbReference>
<feature type="compositionally biased region" description="Basic residues" evidence="1">
    <location>
        <begin position="165"/>
        <end position="178"/>
    </location>
</feature>
<evidence type="ECO:0000313" key="3">
    <source>
        <dbReference type="Proteomes" id="UP000663193"/>
    </source>
</evidence>